<protein>
    <submittedName>
        <fullName evidence="1">Polyketide cyclase/dehydrase/lipid transport protein</fullName>
    </submittedName>
</protein>
<dbReference type="Proteomes" id="UP000256253">
    <property type="component" value="Unassembled WGS sequence"/>
</dbReference>
<dbReference type="OrthoDB" id="4483486at2"/>
<dbReference type="Pfam" id="PF10604">
    <property type="entry name" value="Polyketide_cyc2"/>
    <property type="match status" value="1"/>
</dbReference>
<accession>A0A3D9UQS0</accession>
<dbReference type="SUPFAM" id="SSF55961">
    <property type="entry name" value="Bet v1-like"/>
    <property type="match status" value="1"/>
</dbReference>
<dbReference type="InterPro" id="IPR019587">
    <property type="entry name" value="Polyketide_cyclase/dehydratase"/>
</dbReference>
<proteinExistence type="predicted"/>
<keyword evidence="2" id="KW-1185">Reference proteome</keyword>
<organism evidence="1 2">
    <name type="scientific">Calidifontibacter indicus</name>
    <dbReference type="NCBI Taxonomy" id="419650"/>
    <lineage>
        <taxon>Bacteria</taxon>
        <taxon>Bacillati</taxon>
        <taxon>Actinomycetota</taxon>
        <taxon>Actinomycetes</taxon>
        <taxon>Micrococcales</taxon>
        <taxon>Dermacoccaceae</taxon>
        <taxon>Calidifontibacter</taxon>
    </lineage>
</organism>
<evidence type="ECO:0000313" key="2">
    <source>
        <dbReference type="Proteomes" id="UP000256253"/>
    </source>
</evidence>
<dbReference type="Gene3D" id="3.30.530.20">
    <property type="match status" value="1"/>
</dbReference>
<dbReference type="CDD" id="cd07812">
    <property type="entry name" value="SRPBCC"/>
    <property type="match status" value="1"/>
</dbReference>
<dbReference type="EMBL" id="QTUA01000001">
    <property type="protein sequence ID" value="REF30843.1"/>
    <property type="molecule type" value="Genomic_DNA"/>
</dbReference>
<reference evidence="1 2" key="1">
    <citation type="submission" date="2018-08" db="EMBL/GenBank/DDBJ databases">
        <title>Sequencing the genomes of 1000 actinobacteria strains.</title>
        <authorList>
            <person name="Klenk H.-P."/>
        </authorList>
    </citation>
    <scope>NUCLEOTIDE SEQUENCE [LARGE SCALE GENOMIC DNA]</scope>
    <source>
        <strain evidence="1 2">DSM 22967</strain>
    </source>
</reference>
<evidence type="ECO:0000313" key="1">
    <source>
        <dbReference type="EMBL" id="REF30843.1"/>
    </source>
</evidence>
<comment type="caution">
    <text evidence="1">The sequence shown here is derived from an EMBL/GenBank/DDBJ whole genome shotgun (WGS) entry which is preliminary data.</text>
</comment>
<sequence length="149" mass="16198">MDTLQVRHTTSASPEAVWDVLADGWRYPCWVVGASRMRAVERGFPAAGTKLHHSVGSWPLLLDDDTEVLESQPARLLRIRAKTRPFGTAVVTLTLEPAADGGTTITMAEDADSGPIKAVPMVARQAAITPRNRESMLRLALLAERADQP</sequence>
<dbReference type="AlphaFoldDB" id="A0A3D9UQS0"/>
<name>A0A3D9UQS0_9MICO</name>
<dbReference type="RefSeq" id="WP_115922773.1">
    <property type="nucleotide sequence ID" value="NZ_QTUA01000001.1"/>
</dbReference>
<dbReference type="InterPro" id="IPR023393">
    <property type="entry name" value="START-like_dom_sf"/>
</dbReference>
<gene>
    <name evidence="1" type="ORF">DFJ65_1865</name>
</gene>